<protein>
    <submittedName>
        <fullName evidence="1">Uncharacterized protein</fullName>
    </submittedName>
</protein>
<dbReference type="Proteomes" id="UP000308600">
    <property type="component" value="Unassembled WGS sequence"/>
</dbReference>
<sequence>MGLNGNRHQAYLIAKIIPHGSNKPNYRCIGAIHHQWCNASRPLEAALRFMNLIKQTENAEIIKEEIKALNGKYGSHSRKRPLIPSVPCPYTSFLMTSAWAVDFMPTQSGCMYLSNALDEGAFMQISEGDNDDGITVIDISDPCSPSYCFVVNEGDMDRPATAEEYIRHYYPAGSSDEHEEGAVASTVPGFVGIPVIPLQYLAEAWPTDFTAKTKDRSSWRSVFSITPKEVPPLADLMLGPALEQSLRSNNEEELLRLLLPHKIDQIVAILRAQNPMPDGGVFLLSHILKDTKDQKIVDLSGLYLSGQQVLSLIPVDANVEVINLSHNQTVGVDAIEQLLDRHRSLRRLVLLYTRISDDDILDLLKNKPRLFYNIEGFIHPVFLKPLASTTVTPSAYTHISFTSPFITPGPSAVALPFFNPAQIMRALFHYTGMIGGEDGHSIINVMTLRRTFWSVALAAYPSGSLREGQTWGERSISYIPSLVKPSEAMKSTEGWKLIWANANMSSIHYAFVKTNAEAMSQYSTANTGQVSDSIKDRLFQVYDVRGFFKELELEGRPAPPQDELEELFSRFATLETRNNPLAPSDF</sequence>
<keyword evidence="2" id="KW-1185">Reference proteome</keyword>
<organism evidence="1 2">
    <name type="scientific">Pluteus cervinus</name>
    <dbReference type="NCBI Taxonomy" id="181527"/>
    <lineage>
        <taxon>Eukaryota</taxon>
        <taxon>Fungi</taxon>
        <taxon>Dikarya</taxon>
        <taxon>Basidiomycota</taxon>
        <taxon>Agaricomycotina</taxon>
        <taxon>Agaricomycetes</taxon>
        <taxon>Agaricomycetidae</taxon>
        <taxon>Agaricales</taxon>
        <taxon>Pluteineae</taxon>
        <taxon>Pluteaceae</taxon>
        <taxon>Pluteus</taxon>
    </lineage>
</organism>
<name>A0ACD3B446_9AGAR</name>
<evidence type="ECO:0000313" key="1">
    <source>
        <dbReference type="EMBL" id="TFK72813.1"/>
    </source>
</evidence>
<dbReference type="EMBL" id="ML208281">
    <property type="protein sequence ID" value="TFK72813.1"/>
    <property type="molecule type" value="Genomic_DNA"/>
</dbReference>
<gene>
    <name evidence="1" type="ORF">BDN72DRAFT_762823</name>
</gene>
<accession>A0ACD3B446</accession>
<proteinExistence type="predicted"/>
<reference evidence="1 2" key="1">
    <citation type="journal article" date="2019" name="Nat. Ecol. Evol.">
        <title>Megaphylogeny resolves global patterns of mushroom evolution.</title>
        <authorList>
            <person name="Varga T."/>
            <person name="Krizsan K."/>
            <person name="Foldi C."/>
            <person name="Dima B."/>
            <person name="Sanchez-Garcia M."/>
            <person name="Sanchez-Ramirez S."/>
            <person name="Szollosi G.J."/>
            <person name="Szarkandi J.G."/>
            <person name="Papp V."/>
            <person name="Albert L."/>
            <person name="Andreopoulos W."/>
            <person name="Angelini C."/>
            <person name="Antonin V."/>
            <person name="Barry K.W."/>
            <person name="Bougher N.L."/>
            <person name="Buchanan P."/>
            <person name="Buyck B."/>
            <person name="Bense V."/>
            <person name="Catcheside P."/>
            <person name="Chovatia M."/>
            <person name="Cooper J."/>
            <person name="Damon W."/>
            <person name="Desjardin D."/>
            <person name="Finy P."/>
            <person name="Geml J."/>
            <person name="Haridas S."/>
            <person name="Hughes K."/>
            <person name="Justo A."/>
            <person name="Karasinski D."/>
            <person name="Kautmanova I."/>
            <person name="Kiss B."/>
            <person name="Kocsube S."/>
            <person name="Kotiranta H."/>
            <person name="LaButti K.M."/>
            <person name="Lechner B.E."/>
            <person name="Liimatainen K."/>
            <person name="Lipzen A."/>
            <person name="Lukacs Z."/>
            <person name="Mihaltcheva S."/>
            <person name="Morgado L.N."/>
            <person name="Niskanen T."/>
            <person name="Noordeloos M.E."/>
            <person name="Ohm R.A."/>
            <person name="Ortiz-Santana B."/>
            <person name="Ovrebo C."/>
            <person name="Racz N."/>
            <person name="Riley R."/>
            <person name="Savchenko A."/>
            <person name="Shiryaev A."/>
            <person name="Soop K."/>
            <person name="Spirin V."/>
            <person name="Szebenyi C."/>
            <person name="Tomsovsky M."/>
            <person name="Tulloss R.E."/>
            <person name="Uehling J."/>
            <person name="Grigoriev I.V."/>
            <person name="Vagvolgyi C."/>
            <person name="Papp T."/>
            <person name="Martin F.M."/>
            <person name="Miettinen O."/>
            <person name="Hibbett D.S."/>
            <person name="Nagy L.G."/>
        </authorList>
    </citation>
    <scope>NUCLEOTIDE SEQUENCE [LARGE SCALE GENOMIC DNA]</scope>
    <source>
        <strain evidence="1 2">NL-1719</strain>
    </source>
</reference>
<evidence type="ECO:0000313" key="2">
    <source>
        <dbReference type="Proteomes" id="UP000308600"/>
    </source>
</evidence>